<comment type="caution">
    <text evidence="1">The sequence shown here is derived from an EMBL/GenBank/DDBJ whole genome shotgun (WGS) entry which is preliminary data.</text>
</comment>
<sequence>MLSAASVNKVKELGSKLSRYVQVAGILKLEGYLANAETLTDEVPGEVDKDGPAVRAQLYSKQEMEIAVEKLSLSDQIHLVKPLPDYEHVANGVPELTFSNLMQGLYDNGYRLPEIYIQCLCGRILNFQGPVTARDQLDRIKMDSKEEDSEYFTGMGEKFKNKTQVEMNFQSQKLDGYGDKARGKMKQTLGKLNATQEAKWRTLNTHLMAFHKRRIAINAQLLGGALATEENGYAWIECSALQRAKVIENDHVKAQALIIEALTILVQLFMEEEDEIEMEKLLLEIEAEMKNLFSPDKIRITHRVCHETADRPKDAFPNNVHPDKLNLSFEARTIK</sequence>
<name>A0A1W0X6E7_HYPEX</name>
<reference evidence="2" key="1">
    <citation type="submission" date="2017-01" db="EMBL/GenBank/DDBJ databases">
        <title>Comparative genomics of anhydrobiosis in the tardigrade Hypsibius dujardini.</title>
        <authorList>
            <person name="Yoshida Y."/>
            <person name="Koutsovoulos G."/>
            <person name="Laetsch D."/>
            <person name="Stevens L."/>
            <person name="Kumar S."/>
            <person name="Horikawa D."/>
            <person name="Ishino K."/>
            <person name="Komine S."/>
            <person name="Tomita M."/>
            <person name="Blaxter M."/>
            <person name="Arakawa K."/>
        </authorList>
    </citation>
    <scope>NUCLEOTIDE SEQUENCE [LARGE SCALE GENOMIC DNA]</scope>
    <source>
        <strain evidence="2">Z151</strain>
    </source>
</reference>
<dbReference type="EMBL" id="MTYJ01000015">
    <property type="protein sequence ID" value="OQV22930.1"/>
    <property type="molecule type" value="Genomic_DNA"/>
</dbReference>
<organism evidence="1 2">
    <name type="scientific">Hypsibius exemplaris</name>
    <name type="common">Freshwater tardigrade</name>
    <dbReference type="NCBI Taxonomy" id="2072580"/>
    <lineage>
        <taxon>Eukaryota</taxon>
        <taxon>Metazoa</taxon>
        <taxon>Ecdysozoa</taxon>
        <taxon>Tardigrada</taxon>
        <taxon>Eutardigrada</taxon>
        <taxon>Parachela</taxon>
        <taxon>Hypsibioidea</taxon>
        <taxon>Hypsibiidae</taxon>
        <taxon>Hypsibius</taxon>
    </lineage>
</organism>
<keyword evidence="2" id="KW-1185">Reference proteome</keyword>
<gene>
    <name evidence="1" type="ORF">BV898_03356</name>
</gene>
<proteinExistence type="predicted"/>
<dbReference type="Proteomes" id="UP000192578">
    <property type="component" value="Unassembled WGS sequence"/>
</dbReference>
<protein>
    <submittedName>
        <fullName evidence="1">Uncharacterized protein</fullName>
    </submittedName>
</protein>
<evidence type="ECO:0000313" key="2">
    <source>
        <dbReference type="Proteomes" id="UP000192578"/>
    </source>
</evidence>
<accession>A0A1W0X6E7</accession>
<evidence type="ECO:0000313" key="1">
    <source>
        <dbReference type="EMBL" id="OQV22930.1"/>
    </source>
</evidence>
<dbReference type="AlphaFoldDB" id="A0A1W0X6E7"/>